<dbReference type="OrthoDB" id="10472435at2759"/>
<sequence length="312" mass="36477">MMFEKAQIVLSRLEEISDVNVKYPRIFSCFSGENVYERWKKELSRNLIELSDEIVKLQNTEVLNTKLLIVRAFSRLDGFSQGEKYINLDRHYQEKVYTQTSEVCKQVIDAIKSNANERVSVEMMTLYSSNVSKHFSKEVKRALNIGLSNLIDETKNQAIMLGDNTELQQIKSIIKNLKIVQIAKQFVSQYLDSQNDVDDCVKEVKKIISDRIIRFSEEVEVLIIINNFYETDKKLYSVTLIRTFLGSYCTKEAFDKIEAYNNHHTHTTINNYTTVNNSFVREKSLHWTVSKQFVYRCDSRVQSSLFMISYVK</sequence>
<evidence type="ECO:0000313" key="2">
    <source>
        <dbReference type="EMBL" id="CAF1012811.1"/>
    </source>
</evidence>
<dbReference type="Proteomes" id="UP000681722">
    <property type="component" value="Unassembled WGS sequence"/>
</dbReference>
<name>A0A814HR59_9BILA</name>
<dbReference type="Proteomes" id="UP000677228">
    <property type="component" value="Unassembled WGS sequence"/>
</dbReference>
<dbReference type="EMBL" id="CAJNOK010002008">
    <property type="protein sequence ID" value="CAF0840272.1"/>
    <property type="molecule type" value="Genomic_DNA"/>
</dbReference>
<evidence type="ECO:0000313" key="5">
    <source>
        <dbReference type="Proteomes" id="UP000663829"/>
    </source>
</evidence>
<gene>
    <name evidence="2" type="ORF">GPM918_LOCUS14357</name>
    <name evidence="1" type="ORF">OVA965_LOCUS6606</name>
    <name evidence="4" type="ORF">SRO942_LOCUS14357</name>
    <name evidence="3" type="ORF">TMI583_LOCUS6602</name>
</gene>
<proteinExistence type="predicted"/>
<keyword evidence="5" id="KW-1185">Reference proteome</keyword>
<dbReference type="EMBL" id="CAJOBC010003446">
    <property type="protein sequence ID" value="CAF3784189.1"/>
    <property type="molecule type" value="Genomic_DNA"/>
</dbReference>
<evidence type="ECO:0000313" key="1">
    <source>
        <dbReference type="EMBL" id="CAF0840272.1"/>
    </source>
</evidence>
<dbReference type="Proteomes" id="UP000682733">
    <property type="component" value="Unassembled WGS sequence"/>
</dbReference>
<evidence type="ECO:0000313" key="4">
    <source>
        <dbReference type="EMBL" id="CAF3784189.1"/>
    </source>
</evidence>
<dbReference type="EMBL" id="CAJOBA010002008">
    <property type="protein sequence ID" value="CAF3625205.1"/>
    <property type="molecule type" value="Genomic_DNA"/>
</dbReference>
<dbReference type="EMBL" id="CAJNOQ010003446">
    <property type="protein sequence ID" value="CAF1012811.1"/>
    <property type="molecule type" value="Genomic_DNA"/>
</dbReference>
<organism evidence="2 5">
    <name type="scientific">Didymodactylos carnosus</name>
    <dbReference type="NCBI Taxonomy" id="1234261"/>
    <lineage>
        <taxon>Eukaryota</taxon>
        <taxon>Metazoa</taxon>
        <taxon>Spiralia</taxon>
        <taxon>Gnathifera</taxon>
        <taxon>Rotifera</taxon>
        <taxon>Eurotatoria</taxon>
        <taxon>Bdelloidea</taxon>
        <taxon>Philodinida</taxon>
        <taxon>Philodinidae</taxon>
        <taxon>Didymodactylos</taxon>
    </lineage>
</organism>
<dbReference type="AlphaFoldDB" id="A0A814HR59"/>
<evidence type="ECO:0000313" key="3">
    <source>
        <dbReference type="EMBL" id="CAF3625205.1"/>
    </source>
</evidence>
<comment type="caution">
    <text evidence="2">The sequence shown here is derived from an EMBL/GenBank/DDBJ whole genome shotgun (WGS) entry which is preliminary data.</text>
</comment>
<dbReference type="Proteomes" id="UP000663829">
    <property type="component" value="Unassembled WGS sequence"/>
</dbReference>
<accession>A0A814HR59</accession>
<protein>
    <submittedName>
        <fullName evidence="2">Uncharacterized protein</fullName>
    </submittedName>
</protein>
<reference evidence="2" key="1">
    <citation type="submission" date="2021-02" db="EMBL/GenBank/DDBJ databases">
        <authorList>
            <person name="Nowell W R."/>
        </authorList>
    </citation>
    <scope>NUCLEOTIDE SEQUENCE</scope>
</reference>